<dbReference type="Proteomes" id="UP000001402">
    <property type="component" value="Chromosome"/>
</dbReference>
<protein>
    <recommendedName>
        <fullName evidence="3">AB hydrolase-1 domain-containing protein</fullName>
    </recommendedName>
</protein>
<dbReference type="SUPFAM" id="SSF53474">
    <property type="entry name" value="alpha/beta-Hydrolases"/>
    <property type="match status" value="1"/>
</dbReference>
<gene>
    <name evidence="1" type="ordered locus">Rpdx1_4107</name>
</gene>
<name>E6VKI3_RHOPX</name>
<dbReference type="AlphaFoldDB" id="E6VKI3"/>
<dbReference type="OrthoDB" id="7931704at2"/>
<dbReference type="Gene3D" id="3.40.50.1820">
    <property type="entry name" value="alpha/beta hydrolase"/>
    <property type="match status" value="1"/>
</dbReference>
<organism evidence="1 2">
    <name type="scientific">Rhodopseudomonas palustris (strain DX-1)</name>
    <dbReference type="NCBI Taxonomy" id="652103"/>
    <lineage>
        <taxon>Bacteria</taxon>
        <taxon>Pseudomonadati</taxon>
        <taxon>Pseudomonadota</taxon>
        <taxon>Alphaproteobacteria</taxon>
        <taxon>Hyphomicrobiales</taxon>
        <taxon>Nitrobacteraceae</taxon>
        <taxon>Rhodopseudomonas</taxon>
    </lineage>
</organism>
<dbReference type="BioCyc" id="RPAL652103:RPDX1_RS20260-MONOMER"/>
<dbReference type="KEGG" id="rpx:Rpdx1_4107"/>
<dbReference type="EMBL" id="CP002418">
    <property type="protein sequence ID" value="ADU45662.1"/>
    <property type="molecule type" value="Genomic_DNA"/>
</dbReference>
<dbReference type="eggNOG" id="ENOG503430Q">
    <property type="taxonomic scope" value="Bacteria"/>
</dbReference>
<dbReference type="HOGENOM" id="CLU_1249835_0_0_5"/>
<dbReference type="InterPro" id="IPR029058">
    <property type="entry name" value="AB_hydrolase_fold"/>
</dbReference>
<evidence type="ECO:0000313" key="2">
    <source>
        <dbReference type="Proteomes" id="UP000001402"/>
    </source>
</evidence>
<sequence length="221" mass="24787">MARVMAAEDGFRRIVGNDANGAIYFLPWRTSFQTALDFGLVGQRRWRLCYELPAAVVAADPEACARANRSVIEDAADQIERRRPRVLVGLSMGSVPATLLAGRYNTALWSFASADRGDLMIWQSPAARRVRRQAEALGVTLGDFTRALRGLNPIEWLDRIDPASRFSVGSFDRYVPRARRRALVKRAAATVPIEHVVFEPLGHLGVMALSQWRQNQWLRQA</sequence>
<dbReference type="STRING" id="652103.Rpdx1_4107"/>
<evidence type="ECO:0000313" key="1">
    <source>
        <dbReference type="EMBL" id="ADU45662.1"/>
    </source>
</evidence>
<proteinExistence type="predicted"/>
<accession>E6VKI3</accession>
<reference evidence="1" key="1">
    <citation type="submission" date="2010-12" db="EMBL/GenBank/DDBJ databases">
        <title>Complete sequence of Rhodopseudomonas palustris DX-1.</title>
        <authorList>
            <consortium name="US DOE Joint Genome Institute"/>
            <person name="Lucas S."/>
            <person name="Copeland A."/>
            <person name="Lapidus A."/>
            <person name="Cheng J.-F."/>
            <person name="Goodwin L."/>
            <person name="Pitluck S."/>
            <person name="Misra M."/>
            <person name="Chertkov O."/>
            <person name="Detter J.C."/>
            <person name="Han C."/>
            <person name="Tapia R."/>
            <person name="Land M."/>
            <person name="Hauser L."/>
            <person name="Kyrpides N."/>
            <person name="Ivanova N."/>
            <person name="Ovchinnikova G."/>
            <person name="Logan B."/>
            <person name="Oda Y."/>
            <person name="Harwood C."/>
            <person name="Woyke T."/>
        </authorList>
    </citation>
    <scope>NUCLEOTIDE SEQUENCE [LARGE SCALE GENOMIC DNA]</scope>
    <source>
        <strain evidence="1">DX-1</strain>
    </source>
</reference>
<evidence type="ECO:0008006" key="3">
    <source>
        <dbReference type="Google" id="ProtNLM"/>
    </source>
</evidence>